<comment type="similarity">
    <text evidence="1">Belongs to the YciI family.</text>
</comment>
<dbReference type="InterPro" id="IPR005545">
    <property type="entry name" value="YCII"/>
</dbReference>
<dbReference type="InterPro" id="IPR011008">
    <property type="entry name" value="Dimeric_a/b-barrel"/>
</dbReference>
<dbReference type="RefSeq" id="WP_089299726.1">
    <property type="nucleotide sequence ID" value="NZ_FZNW01000002.1"/>
</dbReference>
<accession>A0A238VCH7</accession>
<dbReference type="PANTHER" id="PTHR37828">
    <property type="entry name" value="GSR2449 PROTEIN"/>
    <property type="match status" value="1"/>
</dbReference>
<gene>
    <name evidence="3" type="ORF">SAMN06265360_10268</name>
</gene>
<sequence length="100" mass="11497">MYVAVSTYTAPINEIDYVLPEHVEWLERHYESGDFLVSGRREPRVGGVIIARPMLRGKLDAILATDPFSYRHLARYDVYEFAATRTVPELNWINEVVAAQ</sequence>
<dbReference type="PANTHER" id="PTHR37828:SF1">
    <property type="entry name" value="YCII-RELATED DOMAIN-CONTAINING PROTEIN"/>
    <property type="match status" value="1"/>
</dbReference>
<evidence type="ECO:0000313" key="3">
    <source>
        <dbReference type="EMBL" id="SNR32095.1"/>
    </source>
</evidence>
<evidence type="ECO:0000313" key="4">
    <source>
        <dbReference type="Proteomes" id="UP000198348"/>
    </source>
</evidence>
<name>A0A238VCH7_9PSEU</name>
<dbReference type="OrthoDB" id="9814407at2"/>
<protein>
    <submittedName>
        <fullName evidence="3">Uncharacterized conserved protein YciI, contains a putative active-site phosphohistidine</fullName>
    </submittedName>
</protein>
<organism evidence="3 4">
    <name type="scientific">Haloechinothrix alba</name>
    <dbReference type="NCBI Taxonomy" id="664784"/>
    <lineage>
        <taxon>Bacteria</taxon>
        <taxon>Bacillati</taxon>
        <taxon>Actinomycetota</taxon>
        <taxon>Actinomycetes</taxon>
        <taxon>Pseudonocardiales</taxon>
        <taxon>Pseudonocardiaceae</taxon>
        <taxon>Haloechinothrix</taxon>
    </lineage>
</organism>
<proteinExistence type="inferred from homology"/>
<dbReference type="EMBL" id="FZNW01000002">
    <property type="protein sequence ID" value="SNR32095.1"/>
    <property type="molecule type" value="Genomic_DNA"/>
</dbReference>
<evidence type="ECO:0000256" key="1">
    <source>
        <dbReference type="ARBA" id="ARBA00007689"/>
    </source>
</evidence>
<feature type="domain" description="YCII-related" evidence="2">
    <location>
        <begin position="1"/>
        <end position="81"/>
    </location>
</feature>
<evidence type="ECO:0000259" key="2">
    <source>
        <dbReference type="Pfam" id="PF03795"/>
    </source>
</evidence>
<reference evidence="3 4" key="1">
    <citation type="submission" date="2017-06" db="EMBL/GenBank/DDBJ databases">
        <authorList>
            <person name="Kim H.J."/>
            <person name="Triplett B.A."/>
        </authorList>
    </citation>
    <scope>NUCLEOTIDE SEQUENCE [LARGE SCALE GENOMIC DNA]</scope>
    <source>
        <strain evidence="3 4">DSM 45207</strain>
    </source>
</reference>
<dbReference type="Proteomes" id="UP000198348">
    <property type="component" value="Unassembled WGS sequence"/>
</dbReference>
<keyword evidence="4" id="KW-1185">Reference proteome</keyword>
<dbReference type="AlphaFoldDB" id="A0A238VCH7"/>
<dbReference type="SUPFAM" id="SSF54909">
    <property type="entry name" value="Dimeric alpha+beta barrel"/>
    <property type="match status" value="1"/>
</dbReference>
<dbReference type="Pfam" id="PF03795">
    <property type="entry name" value="YCII"/>
    <property type="match status" value="1"/>
</dbReference>